<gene>
    <name evidence="1" type="ORF">rCG_30954</name>
</gene>
<dbReference type="Proteomes" id="UP000234681">
    <property type="component" value="Chromosome 5"/>
</dbReference>
<organism evidence="1 2">
    <name type="scientific">Rattus norvegicus</name>
    <name type="common">Rat</name>
    <dbReference type="NCBI Taxonomy" id="10116"/>
    <lineage>
        <taxon>Eukaryota</taxon>
        <taxon>Metazoa</taxon>
        <taxon>Chordata</taxon>
        <taxon>Craniata</taxon>
        <taxon>Vertebrata</taxon>
        <taxon>Euteleostomi</taxon>
        <taxon>Mammalia</taxon>
        <taxon>Eutheria</taxon>
        <taxon>Euarchontoglires</taxon>
        <taxon>Glires</taxon>
        <taxon>Rodentia</taxon>
        <taxon>Myomorpha</taxon>
        <taxon>Muroidea</taxon>
        <taxon>Muridae</taxon>
        <taxon>Murinae</taxon>
        <taxon>Rattus</taxon>
    </lineage>
</organism>
<reference evidence="2" key="1">
    <citation type="submission" date="2005-09" db="EMBL/GenBank/DDBJ databases">
        <authorList>
            <person name="Mural R.J."/>
            <person name="Li P.W."/>
            <person name="Adams M.D."/>
            <person name="Amanatides P.G."/>
            <person name="Baden-Tillson H."/>
            <person name="Barnstead M."/>
            <person name="Chin S.H."/>
            <person name="Dew I."/>
            <person name="Evans C.A."/>
            <person name="Ferriera S."/>
            <person name="Flanigan M."/>
            <person name="Fosler C."/>
            <person name="Glodek A."/>
            <person name="Gu Z."/>
            <person name="Holt R.A."/>
            <person name="Jennings D."/>
            <person name="Kraft C.L."/>
            <person name="Lu F."/>
            <person name="Nguyen T."/>
            <person name="Nusskern D.R."/>
            <person name="Pfannkoch C.M."/>
            <person name="Sitter C."/>
            <person name="Sutton G.G."/>
            <person name="Venter J.C."/>
            <person name="Wang Z."/>
            <person name="Woodage T."/>
            <person name="Zheng X.H."/>
            <person name="Zhong F."/>
        </authorList>
    </citation>
    <scope>NUCLEOTIDE SEQUENCE [LARGE SCALE GENOMIC DNA]</scope>
    <source>
        <strain>BN</strain>
        <strain evidence="2">Sprague-Dawley</strain>
    </source>
</reference>
<dbReference type="AlphaFoldDB" id="A6ISL2"/>
<evidence type="ECO:0000313" key="1">
    <source>
        <dbReference type="EMBL" id="EDL80563.1"/>
    </source>
</evidence>
<dbReference type="EMBL" id="CH473968">
    <property type="protein sequence ID" value="EDL80563.1"/>
    <property type="molecule type" value="Genomic_DNA"/>
</dbReference>
<proteinExistence type="predicted"/>
<accession>A6ISL2</accession>
<evidence type="ECO:0000313" key="2">
    <source>
        <dbReference type="Proteomes" id="UP000234681"/>
    </source>
</evidence>
<sequence length="91" mass="10044">MLLWRSEPGSSARSLNSCLVDRTSLLASSTTSNSSGSASSGAHTSHLPPGLQVSCLLWSSLCRWWEEVKSIQKHLQARSVWMLWDSDIVLE</sequence>
<name>A6ISL2_RAT</name>
<protein>
    <submittedName>
        <fullName evidence="1">RCG30954</fullName>
    </submittedName>
</protein>